<evidence type="ECO:0000256" key="3">
    <source>
        <dbReference type="ARBA" id="ARBA00013109"/>
    </source>
</evidence>
<evidence type="ECO:0000256" key="5">
    <source>
        <dbReference type="ARBA" id="ARBA00023244"/>
    </source>
</evidence>
<evidence type="ECO:0000256" key="8">
    <source>
        <dbReference type="ARBA" id="ARBA00048617"/>
    </source>
</evidence>
<dbReference type="Pfam" id="PF02602">
    <property type="entry name" value="HEM4"/>
    <property type="match status" value="1"/>
</dbReference>
<evidence type="ECO:0000256" key="6">
    <source>
        <dbReference type="ARBA" id="ARBA00037589"/>
    </source>
</evidence>
<dbReference type="Gene3D" id="3.40.50.10090">
    <property type="match status" value="2"/>
</dbReference>
<evidence type="ECO:0000256" key="9">
    <source>
        <dbReference type="RuleBase" id="RU366031"/>
    </source>
</evidence>
<dbReference type="PANTHER" id="PTHR38042:SF1">
    <property type="entry name" value="UROPORPHYRINOGEN-III SYNTHASE, CHLOROPLASTIC"/>
    <property type="match status" value="1"/>
</dbReference>
<evidence type="ECO:0000313" key="11">
    <source>
        <dbReference type="EMBL" id="RCS72235.1"/>
    </source>
</evidence>
<dbReference type="GO" id="GO:0006782">
    <property type="term" value="P:protoporphyrinogen IX biosynthetic process"/>
    <property type="evidence" value="ECO:0007669"/>
    <property type="project" value="UniProtKB-UniRule"/>
</dbReference>
<comment type="function">
    <text evidence="6 9">Catalyzes cyclization of the linear tetrapyrrole, hydroxymethylbilane, to the macrocyclic uroporphyrinogen III.</text>
</comment>
<dbReference type="NCBIfam" id="NF004585">
    <property type="entry name" value="PRK05928.2-2"/>
    <property type="match status" value="1"/>
</dbReference>
<dbReference type="SUPFAM" id="SSF69618">
    <property type="entry name" value="HemD-like"/>
    <property type="match status" value="1"/>
</dbReference>
<keyword evidence="5 9" id="KW-0627">Porphyrin biosynthesis</keyword>
<reference evidence="11 12" key="1">
    <citation type="journal article" date="2017" name="Elife">
        <title>Extensive horizontal gene transfer in cheese-associated bacteria.</title>
        <authorList>
            <person name="Bonham K.S."/>
            <person name="Wolfe B.E."/>
            <person name="Dutton R.J."/>
        </authorList>
    </citation>
    <scope>NUCLEOTIDE SEQUENCE [LARGE SCALE GENOMIC DNA]</scope>
    <source>
        <strain evidence="11 12">JB196</strain>
    </source>
</reference>
<dbReference type="GO" id="GO:0004852">
    <property type="term" value="F:uroporphyrinogen-III synthase activity"/>
    <property type="evidence" value="ECO:0007669"/>
    <property type="project" value="UniProtKB-UniRule"/>
</dbReference>
<sequence length="252" mass="28649">MSVLVTRPGKDGEALCTMLQKHNIASLHHPLIQLEQGSGYTELPQDMETSDIIIAVSQHAVHWANHALQYYHADFPQQATYFAIGEKTAHSLTKLTQKEVIFPLISDSEHLLDLPALKSVKNKRILILRGNGGRELIYQTLSQRGARVHYNEIYQRNPISITDPTLWAHWQDAKVTQLVVTSGEQLEYLIQQIPKQYLRWLKQLTLYIPSQRIGQQAEKFGFLHIINTGSAANPILLDYLSGKLITGQEHDR</sequence>
<dbReference type="RefSeq" id="WP_086962879.1">
    <property type="nucleotide sequence ID" value="NZ_FUKS01000047.1"/>
</dbReference>
<protein>
    <recommendedName>
        <fullName evidence="7 9">Uroporphyrinogen-III synthase</fullName>
        <ecNumber evidence="3 9">4.2.1.75</ecNumber>
    </recommendedName>
</protein>
<dbReference type="InterPro" id="IPR039793">
    <property type="entry name" value="UROS/Hem4"/>
</dbReference>
<dbReference type="UniPathway" id="UPA00251">
    <property type="reaction ID" value="UER00320"/>
</dbReference>
<dbReference type="PANTHER" id="PTHR38042">
    <property type="entry name" value="UROPORPHYRINOGEN-III SYNTHASE, CHLOROPLASTIC"/>
    <property type="match status" value="1"/>
</dbReference>
<dbReference type="EC" id="4.2.1.75" evidence="3 9"/>
<dbReference type="CDD" id="cd06578">
    <property type="entry name" value="HemD"/>
    <property type="match status" value="1"/>
</dbReference>
<dbReference type="GO" id="GO:0006780">
    <property type="term" value="P:uroporphyrinogen III biosynthetic process"/>
    <property type="evidence" value="ECO:0007669"/>
    <property type="project" value="UniProtKB-UniRule"/>
</dbReference>
<accession>A0A368LKC0</accession>
<dbReference type="EMBL" id="QPGL01000001">
    <property type="protein sequence ID" value="RCS72235.1"/>
    <property type="molecule type" value="Genomic_DNA"/>
</dbReference>
<comment type="similarity">
    <text evidence="2 9">Belongs to the uroporphyrinogen-III synthase family.</text>
</comment>
<proteinExistence type="inferred from homology"/>
<gene>
    <name evidence="11" type="ORF">CIK83_00600</name>
</gene>
<dbReference type="InterPro" id="IPR003754">
    <property type="entry name" value="4pyrrol_synth_uPrphyn_synth"/>
</dbReference>
<evidence type="ECO:0000256" key="1">
    <source>
        <dbReference type="ARBA" id="ARBA00004772"/>
    </source>
</evidence>
<evidence type="ECO:0000256" key="7">
    <source>
        <dbReference type="ARBA" id="ARBA00040167"/>
    </source>
</evidence>
<comment type="catalytic activity">
    <reaction evidence="8 9">
        <text>hydroxymethylbilane = uroporphyrinogen III + H2O</text>
        <dbReference type="Rhea" id="RHEA:18965"/>
        <dbReference type="ChEBI" id="CHEBI:15377"/>
        <dbReference type="ChEBI" id="CHEBI:57308"/>
        <dbReference type="ChEBI" id="CHEBI:57845"/>
        <dbReference type="EC" id="4.2.1.75"/>
    </reaction>
</comment>
<keyword evidence="12" id="KW-1185">Reference proteome</keyword>
<dbReference type="InterPro" id="IPR036108">
    <property type="entry name" value="4pyrrol_syn_uPrphyn_synt_sf"/>
</dbReference>
<organism evidence="11 12">
    <name type="scientific">Vibrio casei</name>
    <dbReference type="NCBI Taxonomy" id="673372"/>
    <lineage>
        <taxon>Bacteria</taxon>
        <taxon>Pseudomonadati</taxon>
        <taxon>Pseudomonadota</taxon>
        <taxon>Gammaproteobacteria</taxon>
        <taxon>Vibrionales</taxon>
        <taxon>Vibrionaceae</taxon>
        <taxon>Vibrio</taxon>
    </lineage>
</organism>
<comment type="caution">
    <text evidence="11">The sequence shown here is derived from an EMBL/GenBank/DDBJ whole genome shotgun (WGS) entry which is preliminary data.</text>
</comment>
<evidence type="ECO:0000256" key="2">
    <source>
        <dbReference type="ARBA" id="ARBA00008133"/>
    </source>
</evidence>
<comment type="pathway">
    <text evidence="1 9">Porphyrin-containing compound metabolism; protoporphyrin-IX biosynthesis; coproporphyrinogen-III from 5-aminolevulinate: step 3/4.</text>
</comment>
<name>A0A368LKC0_9VIBR</name>
<dbReference type="Proteomes" id="UP000252479">
    <property type="component" value="Unassembled WGS sequence"/>
</dbReference>
<dbReference type="GeneID" id="303187392"/>
<evidence type="ECO:0000259" key="10">
    <source>
        <dbReference type="Pfam" id="PF02602"/>
    </source>
</evidence>
<feature type="domain" description="Tetrapyrrole biosynthesis uroporphyrinogen III synthase" evidence="10">
    <location>
        <begin position="18"/>
        <end position="224"/>
    </location>
</feature>
<dbReference type="AlphaFoldDB" id="A0A368LKC0"/>
<evidence type="ECO:0000256" key="4">
    <source>
        <dbReference type="ARBA" id="ARBA00023239"/>
    </source>
</evidence>
<keyword evidence="4 9" id="KW-0456">Lyase</keyword>
<evidence type="ECO:0000313" key="12">
    <source>
        <dbReference type="Proteomes" id="UP000252479"/>
    </source>
</evidence>